<dbReference type="InterPro" id="IPR003594">
    <property type="entry name" value="HATPase_dom"/>
</dbReference>
<dbReference type="InterPro" id="IPR011622">
    <property type="entry name" value="7TMR_DISM_rcpt_extracell_dom2"/>
</dbReference>
<dbReference type="KEGG" id="srho:HH216_01080"/>
<sequence>MSFHARTYLCSLFVYLLLSVAGATPIVLRDPTQTYDLFRSSSLLEVRPGQVSIQDLLQTPGRYTFVPTRNALIKPQEQQRAYWFRVDLTRQSADAFILHFDYCGTERMTIYEVADGRVVASRQIGTLVRESANPFRYSNWFWPMQLPEGQPRTVYVYMEGIHTTALYFGAETATTLLGTIHSDDLFNGIYYGFILIVILYSLFLYTRLGERDTLFYAIWVLFIGLQLALYRGFVTEFLWASDPSLSRYGSVIGGLTGILHILFTVEFLRLRQLSPRFYRVGLFVAGLYLIGIVLLASTIATRGQLGSPTDLIPVLALIEGLFSVGAGVFALRHGFRPALFYSIGNLIFFLSIFQFLSYAFGYLPPTFWARNSLYIGSGIEIILSALALTYKVNLLKEKEDEAISEQLRLADENRRLVERQNAELEFRVQERTTEINAREDDLQVALASLRQTQEQLVQQEKLASLGELTASIAHEIQNPLNFVNNFAEVSVELVDELNDGLQTGDTDTVSTLSSDIRTNLAYIVQNGQRASDIVRNMLQHARAETGQLELTDLNTLADEYLRLSYQGIRTKDRSFTAQLQTDYDPALPPVLIVPQDIGRVLLNLLNNAFYAVQQKARLAENGFIPTIAVCTRHTATYVRLTIRDNGPGIPPAVQDKIFQPFFTTKPTGQGTGLGLSISYDIITNGHGGQLSVDSQPDVYTEFSLQIPLPVS</sequence>
<reference evidence="6 7" key="1">
    <citation type="submission" date="2020-04" db="EMBL/GenBank/DDBJ databases">
        <title>Genome sequencing of novel species.</title>
        <authorList>
            <person name="Heo J."/>
            <person name="Kim S.-J."/>
            <person name="Kim J.-S."/>
            <person name="Hong S.-B."/>
            <person name="Kwon S.-W."/>
        </authorList>
    </citation>
    <scope>NUCLEOTIDE SEQUENCE [LARGE SCALE GENOMIC DNA]</scope>
    <source>
        <strain evidence="6 7">CJU-R4</strain>
    </source>
</reference>
<proteinExistence type="predicted"/>
<dbReference type="InterPro" id="IPR036890">
    <property type="entry name" value="HATPase_C_sf"/>
</dbReference>
<evidence type="ECO:0000256" key="1">
    <source>
        <dbReference type="ARBA" id="ARBA00000085"/>
    </source>
</evidence>
<evidence type="ECO:0000313" key="7">
    <source>
        <dbReference type="Proteomes" id="UP000501128"/>
    </source>
</evidence>
<dbReference type="SUPFAM" id="SSF55874">
    <property type="entry name" value="ATPase domain of HSP90 chaperone/DNA topoisomerase II/histidine kinase"/>
    <property type="match status" value="1"/>
</dbReference>
<gene>
    <name evidence="6" type="ORF">HH216_01080</name>
</gene>
<dbReference type="InterPro" id="IPR011623">
    <property type="entry name" value="7TMR_DISM_rcpt_extracell_dom1"/>
</dbReference>
<dbReference type="CDD" id="cd00082">
    <property type="entry name" value="HisKA"/>
    <property type="match status" value="1"/>
</dbReference>
<keyword evidence="4" id="KW-1133">Transmembrane helix</keyword>
<feature type="transmembrane region" description="Helical" evidence="4">
    <location>
        <begin position="277"/>
        <end position="299"/>
    </location>
</feature>
<dbReference type="EMBL" id="CP051677">
    <property type="protein sequence ID" value="QJD77165.1"/>
    <property type="molecule type" value="Genomic_DNA"/>
</dbReference>
<evidence type="ECO:0000313" key="6">
    <source>
        <dbReference type="EMBL" id="QJD77165.1"/>
    </source>
</evidence>
<feature type="transmembrane region" description="Helical" evidence="4">
    <location>
        <begin position="245"/>
        <end position="265"/>
    </location>
</feature>
<dbReference type="Gene3D" id="2.60.40.2380">
    <property type="match status" value="1"/>
</dbReference>
<dbReference type="AlphaFoldDB" id="A0A7L5DGS9"/>
<evidence type="ECO:0000259" key="5">
    <source>
        <dbReference type="PROSITE" id="PS50109"/>
    </source>
</evidence>
<keyword evidence="7" id="KW-1185">Reference proteome</keyword>
<dbReference type="InterPro" id="IPR036097">
    <property type="entry name" value="HisK_dim/P_sf"/>
</dbReference>
<dbReference type="EC" id="2.7.13.3" evidence="2"/>
<feature type="transmembrane region" description="Helical" evidence="4">
    <location>
        <begin position="338"/>
        <end position="360"/>
    </location>
</feature>
<feature type="transmembrane region" description="Helical" evidence="4">
    <location>
        <begin position="188"/>
        <end position="206"/>
    </location>
</feature>
<keyword evidence="4" id="KW-0472">Membrane</keyword>
<dbReference type="Pfam" id="PF07696">
    <property type="entry name" value="7TMR-DISMED2"/>
    <property type="match status" value="1"/>
</dbReference>
<dbReference type="PROSITE" id="PS50109">
    <property type="entry name" value="HIS_KIN"/>
    <property type="match status" value="1"/>
</dbReference>
<dbReference type="Pfam" id="PF07695">
    <property type="entry name" value="7TMR-DISM_7TM"/>
    <property type="match status" value="1"/>
</dbReference>
<dbReference type="SMART" id="SM00387">
    <property type="entry name" value="HATPase_c"/>
    <property type="match status" value="1"/>
</dbReference>
<organism evidence="6 7">
    <name type="scientific">Spirosoma rhododendri</name>
    <dbReference type="NCBI Taxonomy" id="2728024"/>
    <lineage>
        <taxon>Bacteria</taxon>
        <taxon>Pseudomonadati</taxon>
        <taxon>Bacteroidota</taxon>
        <taxon>Cytophagia</taxon>
        <taxon>Cytophagales</taxon>
        <taxon>Cytophagaceae</taxon>
        <taxon>Spirosoma</taxon>
    </lineage>
</organism>
<feature type="transmembrane region" description="Helical" evidence="4">
    <location>
        <begin position="213"/>
        <end position="233"/>
    </location>
</feature>
<dbReference type="SUPFAM" id="SSF47384">
    <property type="entry name" value="Homodimeric domain of signal transducing histidine kinase"/>
    <property type="match status" value="1"/>
</dbReference>
<feature type="domain" description="Histidine kinase" evidence="5">
    <location>
        <begin position="471"/>
        <end position="710"/>
    </location>
</feature>
<dbReference type="InterPro" id="IPR003661">
    <property type="entry name" value="HisK_dim/P_dom"/>
</dbReference>
<dbReference type="Gene3D" id="3.30.565.10">
    <property type="entry name" value="Histidine kinase-like ATPase, C-terminal domain"/>
    <property type="match status" value="1"/>
</dbReference>
<dbReference type="Gene3D" id="1.10.287.130">
    <property type="match status" value="1"/>
</dbReference>
<keyword evidence="3" id="KW-0597">Phosphoprotein</keyword>
<dbReference type="PANTHER" id="PTHR43065">
    <property type="entry name" value="SENSOR HISTIDINE KINASE"/>
    <property type="match status" value="1"/>
</dbReference>
<evidence type="ECO:0000256" key="2">
    <source>
        <dbReference type="ARBA" id="ARBA00012438"/>
    </source>
</evidence>
<dbReference type="PANTHER" id="PTHR43065:SF42">
    <property type="entry name" value="TWO-COMPONENT SENSOR PPRA"/>
    <property type="match status" value="1"/>
</dbReference>
<feature type="transmembrane region" description="Helical" evidence="4">
    <location>
        <begin position="311"/>
        <end position="331"/>
    </location>
</feature>
<dbReference type="InterPro" id="IPR005467">
    <property type="entry name" value="His_kinase_dom"/>
</dbReference>
<evidence type="ECO:0000256" key="4">
    <source>
        <dbReference type="SAM" id="Phobius"/>
    </source>
</evidence>
<dbReference type="RefSeq" id="WP_169549109.1">
    <property type="nucleotide sequence ID" value="NZ_CP051677.1"/>
</dbReference>
<keyword evidence="4" id="KW-0812">Transmembrane</keyword>
<dbReference type="Proteomes" id="UP000501128">
    <property type="component" value="Chromosome"/>
</dbReference>
<comment type="catalytic activity">
    <reaction evidence="1">
        <text>ATP + protein L-histidine = ADP + protein N-phospho-L-histidine.</text>
        <dbReference type="EC" id="2.7.13.3"/>
    </reaction>
</comment>
<dbReference type="GO" id="GO:0000155">
    <property type="term" value="F:phosphorelay sensor kinase activity"/>
    <property type="evidence" value="ECO:0007669"/>
    <property type="project" value="InterPro"/>
</dbReference>
<dbReference type="InterPro" id="IPR004358">
    <property type="entry name" value="Sig_transdc_His_kin-like_C"/>
</dbReference>
<protein>
    <recommendedName>
        <fullName evidence="2">histidine kinase</fullName>
        <ecNumber evidence="2">2.7.13.3</ecNumber>
    </recommendedName>
</protein>
<dbReference type="Pfam" id="PF00512">
    <property type="entry name" value="HisKA"/>
    <property type="match status" value="1"/>
</dbReference>
<dbReference type="PRINTS" id="PR00344">
    <property type="entry name" value="BCTRLSENSOR"/>
</dbReference>
<dbReference type="Pfam" id="PF02518">
    <property type="entry name" value="HATPase_c"/>
    <property type="match status" value="1"/>
</dbReference>
<accession>A0A7L5DGS9</accession>
<name>A0A7L5DGS9_9BACT</name>
<evidence type="ECO:0000256" key="3">
    <source>
        <dbReference type="ARBA" id="ARBA00022553"/>
    </source>
</evidence>
<dbReference type="SMART" id="SM00388">
    <property type="entry name" value="HisKA"/>
    <property type="match status" value="1"/>
</dbReference>